<evidence type="ECO:0000256" key="2">
    <source>
        <dbReference type="SAM" id="SignalP"/>
    </source>
</evidence>
<dbReference type="RefSeq" id="XP_043183671.1">
    <property type="nucleotide sequence ID" value="XM_043328286.1"/>
</dbReference>
<protein>
    <submittedName>
        <fullName evidence="3">Uncharacterized protein</fullName>
    </submittedName>
</protein>
<reference evidence="3" key="1">
    <citation type="submission" date="2020-05" db="EMBL/GenBank/DDBJ databases">
        <title>Evolutionary and genomic comparisons of hybrid uninucleate and nonhybrid Rhizoctonia fungi.</title>
        <authorList>
            <person name="Li C."/>
            <person name="Chen X."/>
        </authorList>
    </citation>
    <scope>NUCLEOTIDE SEQUENCE</scope>
    <source>
        <strain evidence="3">AG-1 IA</strain>
    </source>
</reference>
<evidence type="ECO:0000256" key="1">
    <source>
        <dbReference type="SAM" id="MobiDB-lite"/>
    </source>
</evidence>
<accession>A0A8H8P0S5</accession>
<feature type="region of interest" description="Disordered" evidence="1">
    <location>
        <begin position="119"/>
        <end position="153"/>
    </location>
</feature>
<feature type="compositionally biased region" description="Low complexity" evidence="1">
    <location>
        <begin position="119"/>
        <end position="135"/>
    </location>
</feature>
<dbReference type="GeneID" id="67030749"/>
<organism evidence="3 4">
    <name type="scientific">Rhizoctonia solani</name>
    <dbReference type="NCBI Taxonomy" id="456999"/>
    <lineage>
        <taxon>Eukaryota</taxon>
        <taxon>Fungi</taxon>
        <taxon>Dikarya</taxon>
        <taxon>Basidiomycota</taxon>
        <taxon>Agaricomycotina</taxon>
        <taxon>Agaricomycetes</taxon>
        <taxon>Cantharellales</taxon>
        <taxon>Ceratobasidiaceae</taxon>
        <taxon>Rhizoctonia</taxon>
    </lineage>
</organism>
<evidence type="ECO:0000313" key="4">
    <source>
        <dbReference type="Proteomes" id="UP000650533"/>
    </source>
</evidence>
<proteinExistence type="predicted"/>
<dbReference type="AlphaFoldDB" id="A0A8H8P0S5"/>
<dbReference type="EMBL" id="CP059667">
    <property type="protein sequence ID" value="QRW23434.1"/>
    <property type="molecule type" value="Genomic_DNA"/>
</dbReference>
<dbReference type="KEGG" id="rsx:RhiXN_08470"/>
<feature type="chain" id="PRO_5034525559" evidence="2">
    <location>
        <begin position="33"/>
        <end position="193"/>
    </location>
</feature>
<feature type="signal peptide" evidence="2">
    <location>
        <begin position="1"/>
        <end position="32"/>
    </location>
</feature>
<keyword evidence="2" id="KW-0732">Signal</keyword>
<evidence type="ECO:0000313" key="3">
    <source>
        <dbReference type="EMBL" id="QRW23434.1"/>
    </source>
</evidence>
<name>A0A8H8P0S5_9AGAM</name>
<gene>
    <name evidence="3" type="ORF">RhiXN_08470</name>
</gene>
<dbReference type="Proteomes" id="UP000650533">
    <property type="component" value="Chromosome 10"/>
</dbReference>
<sequence length="193" mass="21726">MSQLRRSRPTFRTTLSISCAILPLLGVYECAADHDFTGRLLRPTPHPFFLPRTLGTRNIAHLRNVKSPPDRSTDRPTKLAAQLNFPNPRRLHLHSTHPILPPDNSALLNSVLLPPSASSAPSSLNPVLAPAQTQLPAPPRGRPRTRNDKSFKNEYNSYTHTIRTFFPTPDLSSVTRRAKRHIVRRTLASRIRD</sequence>